<dbReference type="EC" id="3.4.21.53" evidence="1"/>
<keyword evidence="1" id="KW-0378">Hydrolase</keyword>
<reference evidence="7" key="1">
    <citation type="journal article" date="2019" name="Int. J. Syst. Evol. Microbiol.">
        <title>The Global Catalogue of Microorganisms (GCM) 10K type strain sequencing project: providing services to taxonomists for standard genome sequencing and annotation.</title>
        <authorList>
            <consortium name="The Broad Institute Genomics Platform"/>
            <consortium name="The Broad Institute Genome Sequencing Center for Infectious Disease"/>
            <person name="Wu L."/>
            <person name="Ma J."/>
        </authorList>
    </citation>
    <scope>NUCLEOTIDE SEQUENCE [LARGE SCALE GENOMIC DNA]</scope>
    <source>
        <strain evidence="7">ZS-22-S1</strain>
    </source>
</reference>
<dbReference type="InterPro" id="IPR020568">
    <property type="entry name" value="Ribosomal_Su5_D2-typ_SF"/>
</dbReference>
<keyword evidence="7" id="KW-1185">Reference proteome</keyword>
<organism evidence="6 7">
    <name type="scientific">Actinophytocola glycyrrhizae</name>
    <dbReference type="NCBI Taxonomy" id="2044873"/>
    <lineage>
        <taxon>Bacteria</taxon>
        <taxon>Bacillati</taxon>
        <taxon>Actinomycetota</taxon>
        <taxon>Actinomycetes</taxon>
        <taxon>Pseudonocardiales</taxon>
        <taxon>Pseudonocardiaceae</taxon>
    </lineage>
</organism>
<dbReference type="PROSITE" id="PS50106">
    <property type="entry name" value="PDZ"/>
    <property type="match status" value="1"/>
</dbReference>
<evidence type="ECO:0000313" key="6">
    <source>
        <dbReference type="EMBL" id="MFC4856788.1"/>
    </source>
</evidence>
<accession>A0ABV9S7J7</accession>
<feature type="active site" evidence="1">
    <location>
        <position position="269"/>
    </location>
</feature>
<feature type="domain" description="Lon proteolytic" evidence="5">
    <location>
        <begin position="263"/>
        <end position="362"/>
    </location>
</feature>
<dbReference type="EMBL" id="JBHSIS010000011">
    <property type="protein sequence ID" value="MFC4856788.1"/>
    <property type="molecule type" value="Genomic_DNA"/>
</dbReference>
<dbReference type="Gene3D" id="3.30.230.10">
    <property type="match status" value="1"/>
</dbReference>
<evidence type="ECO:0000259" key="4">
    <source>
        <dbReference type="PROSITE" id="PS50106"/>
    </source>
</evidence>
<evidence type="ECO:0000256" key="2">
    <source>
        <dbReference type="SAM" id="MobiDB-lite"/>
    </source>
</evidence>
<dbReference type="PANTHER" id="PTHR10046">
    <property type="entry name" value="ATP DEPENDENT LON PROTEASE FAMILY MEMBER"/>
    <property type="match status" value="1"/>
</dbReference>
<comment type="catalytic activity">
    <reaction evidence="1">
        <text>Hydrolysis of proteins in presence of ATP.</text>
        <dbReference type="EC" id="3.4.21.53"/>
    </reaction>
</comment>
<keyword evidence="3" id="KW-0812">Transmembrane</keyword>
<evidence type="ECO:0000256" key="1">
    <source>
        <dbReference type="PROSITE-ProRule" id="PRU01122"/>
    </source>
</evidence>
<feature type="transmembrane region" description="Helical" evidence="3">
    <location>
        <begin position="32"/>
        <end position="51"/>
    </location>
</feature>
<dbReference type="InterPro" id="IPR001478">
    <property type="entry name" value="PDZ"/>
</dbReference>
<dbReference type="SUPFAM" id="SSF50156">
    <property type="entry name" value="PDZ domain-like"/>
    <property type="match status" value="1"/>
</dbReference>
<dbReference type="InterPro" id="IPR008269">
    <property type="entry name" value="Lon_proteolytic"/>
</dbReference>
<dbReference type="Pfam" id="PF05362">
    <property type="entry name" value="Lon_C"/>
    <property type="match status" value="1"/>
</dbReference>
<dbReference type="InterPro" id="IPR014721">
    <property type="entry name" value="Ribsml_uS5_D2-typ_fold_subgr"/>
</dbReference>
<proteinExistence type="inferred from homology"/>
<comment type="similarity">
    <text evidence="1">Belongs to the peptidase S16 family.</text>
</comment>
<feature type="domain" description="PDZ" evidence="4">
    <location>
        <begin position="162"/>
        <end position="216"/>
    </location>
</feature>
<feature type="active site" evidence="1">
    <location>
        <position position="314"/>
    </location>
</feature>
<sequence length="371" mass="39493">MSDSPRPQTEAPRTIGYEPGTGSPRGLTRRGWTVAVSFVVVAALALVGGFVKVPYVSIGPGPTYDTLGDVNGQEVIEVEGTKTYPTSGQLRMTTVSINDEVTLFDALGRWVSGRYALAPRDEYFGPGQTQEDLERENKVMFQDSQSAAETAALRLLDKPVKVIAQEITRGAPADEVIQPGDRLWVVNGKDITAQEDVREALRGTKPGQTVSVTFQHEDEPKKTVDIELGKASDFGSDERPEGFLGLAPADRADVDFETTIHLEDVGGPSAGLIFALAIVDTLTPGEMEGDRTVAGTGAIDVKGNVQPIGGIPFKLIAAKEDGATTFLVPADNCAEARSNAPEGMELVKVETLEGAVEALEDLDAGRTPPRC</sequence>
<evidence type="ECO:0000259" key="5">
    <source>
        <dbReference type="PROSITE" id="PS51786"/>
    </source>
</evidence>
<gene>
    <name evidence="6" type="ORF">ACFPCV_25050</name>
</gene>
<comment type="caution">
    <text evidence="6">The sequence shown here is derived from an EMBL/GenBank/DDBJ whole genome shotgun (WGS) entry which is preliminary data.</text>
</comment>
<feature type="region of interest" description="Disordered" evidence="2">
    <location>
        <begin position="1"/>
        <end position="26"/>
    </location>
</feature>
<keyword evidence="3" id="KW-1133">Transmembrane helix</keyword>
<keyword evidence="3" id="KW-0472">Membrane</keyword>
<keyword evidence="1" id="KW-0645">Protease</keyword>
<keyword evidence="1" id="KW-0720">Serine protease</keyword>
<dbReference type="Proteomes" id="UP001595859">
    <property type="component" value="Unassembled WGS sequence"/>
</dbReference>
<evidence type="ECO:0000313" key="7">
    <source>
        <dbReference type="Proteomes" id="UP001595859"/>
    </source>
</evidence>
<dbReference type="InterPro" id="IPR036034">
    <property type="entry name" value="PDZ_sf"/>
</dbReference>
<dbReference type="Pfam" id="PF13180">
    <property type="entry name" value="PDZ_2"/>
    <property type="match status" value="1"/>
</dbReference>
<dbReference type="PROSITE" id="PS51786">
    <property type="entry name" value="LON_PROTEOLYTIC"/>
    <property type="match status" value="1"/>
</dbReference>
<dbReference type="SMART" id="SM00228">
    <property type="entry name" value="PDZ"/>
    <property type="match status" value="1"/>
</dbReference>
<dbReference type="InterPro" id="IPR027065">
    <property type="entry name" value="Lon_Prtase"/>
</dbReference>
<evidence type="ECO:0000256" key="3">
    <source>
        <dbReference type="SAM" id="Phobius"/>
    </source>
</evidence>
<dbReference type="SUPFAM" id="SSF54211">
    <property type="entry name" value="Ribosomal protein S5 domain 2-like"/>
    <property type="match status" value="1"/>
</dbReference>
<name>A0ABV9S7J7_9PSEU</name>
<dbReference type="RefSeq" id="WP_378058778.1">
    <property type="nucleotide sequence ID" value="NZ_JBHSIS010000011.1"/>
</dbReference>
<protein>
    <recommendedName>
        <fullName evidence="1">endopeptidase La</fullName>
        <ecNumber evidence="1">3.4.21.53</ecNumber>
    </recommendedName>
</protein>